<reference evidence="2 3" key="1">
    <citation type="journal article" date="2014" name="Int. J. Syst. Evol. Microbiol.">
        <title>Streptomyces hoynatensis sp. nov., isolated from deep marine sediment.</title>
        <authorList>
            <person name="Veyisoglu A."/>
            <person name="Sahin N."/>
        </authorList>
    </citation>
    <scope>NUCLEOTIDE SEQUENCE [LARGE SCALE GENOMIC DNA]</scope>
    <source>
        <strain evidence="2 3">KCTC 29097</strain>
    </source>
</reference>
<gene>
    <name evidence="2" type="ORF">D7294_03620</name>
</gene>
<proteinExistence type="predicted"/>
<keyword evidence="3" id="KW-1185">Reference proteome</keyword>
<accession>A0A3A9ZB79</accession>
<dbReference type="EMBL" id="RBAL01000002">
    <property type="protein sequence ID" value="RKN45580.1"/>
    <property type="molecule type" value="Genomic_DNA"/>
</dbReference>
<feature type="region of interest" description="Disordered" evidence="1">
    <location>
        <begin position="28"/>
        <end position="56"/>
    </location>
</feature>
<evidence type="ECO:0000313" key="2">
    <source>
        <dbReference type="EMBL" id="RKN45580.1"/>
    </source>
</evidence>
<evidence type="ECO:0000313" key="3">
    <source>
        <dbReference type="Proteomes" id="UP000272474"/>
    </source>
</evidence>
<comment type="caution">
    <text evidence="2">The sequence shown here is derived from an EMBL/GenBank/DDBJ whole genome shotgun (WGS) entry which is preliminary data.</text>
</comment>
<protein>
    <submittedName>
        <fullName evidence="2">Uncharacterized protein</fullName>
    </submittedName>
</protein>
<evidence type="ECO:0000256" key="1">
    <source>
        <dbReference type="SAM" id="MobiDB-lite"/>
    </source>
</evidence>
<dbReference type="Proteomes" id="UP000272474">
    <property type="component" value="Unassembled WGS sequence"/>
</dbReference>
<name>A0A3A9ZB79_9ACTN</name>
<sequence>MPVSHPNARLTVHGRRLHLANHLRCHTALDGQPPIGRVNSAPGQDRQRSASVAQSRPRIRASVACSVVSLR</sequence>
<dbReference type="AlphaFoldDB" id="A0A3A9ZB79"/>
<organism evidence="2 3">
    <name type="scientific">Streptomyces hoynatensis</name>
    <dbReference type="NCBI Taxonomy" id="1141874"/>
    <lineage>
        <taxon>Bacteria</taxon>
        <taxon>Bacillati</taxon>
        <taxon>Actinomycetota</taxon>
        <taxon>Actinomycetes</taxon>
        <taxon>Kitasatosporales</taxon>
        <taxon>Streptomycetaceae</taxon>
        <taxon>Streptomyces</taxon>
    </lineage>
</organism>